<evidence type="ECO:0000256" key="1">
    <source>
        <dbReference type="ARBA" id="ARBA00004498"/>
    </source>
</evidence>
<evidence type="ECO:0000256" key="7">
    <source>
        <dbReference type="SAM" id="MobiDB-lite"/>
    </source>
</evidence>
<evidence type="ECO:0000256" key="5">
    <source>
        <dbReference type="ARBA" id="ARBA00023119"/>
    </source>
</evidence>
<feature type="chain" id="PRO_5006142969" evidence="8">
    <location>
        <begin position="24"/>
        <end position="522"/>
    </location>
</feature>
<gene>
    <name evidence="11" type="ORF">Z043_122654</name>
</gene>
<dbReference type="InterPro" id="IPR036465">
    <property type="entry name" value="vWFA_dom_sf"/>
</dbReference>
<dbReference type="SUPFAM" id="SSF49265">
    <property type="entry name" value="Fibronectin type III"/>
    <property type="match status" value="2"/>
</dbReference>
<keyword evidence="4" id="KW-0677">Repeat</keyword>
<accession>A0A0P7TF61</accession>
<evidence type="ECO:0000259" key="10">
    <source>
        <dbReference type="PROSITE" id="PS50853"/>
    </source>
</evidence>
<dbReference type="FunFam" id="2.60.40.10:FF:001333">
    <property type="entry name" value="collagen alpha-1(VII) chain isoform X2"/>
    <property type="match status" value="1"/>
</dbReference>
<evidence type="ECO:0000256" key="6">
    <source>
        <dbReference type="ARBA" id="ARBA00023180"/>
    </source>
</evidence>
<evidence type="ECO:0000256" key="3">
    <source>
        <dbReference type="ARBA" id="ARBA00022530"/>
    </source>
</evidence>
<feature type="domain" description="Fibronectin type-III" evidence="10">
    <location>
        <begin position="290"/>
        <end position="386"/>
    </location>
</feature>
<dbReference type="Proteomes" id="UP000034805">
    <property type="component" value="Unassembled WGS sequence"/>
</dbReference>
<dbReference type="FunFam" id="3.40.50.410:FF:000001">
    <property type="entry name" value="Collagen, type XII, alpha 1"/>
    <property type="match status" value="1"/>
</dbReference>
<dbReference type="PANTHER" id="PTHR24020">
    <property type="entry name" value="COLLAGEN ALPHA"/>
    <property type="match status" value="1"/>
</dbReference>
<proteinExistence type="predicted"/>
<comment type="caution">
    <text evidence="11">The sequence shown here is derived from an EMBL/GenBank/DDBJ whole genome shotgun (WGS) entry which is preliminary data.</text>
</comment>
<dbReference type="GO" id="GO:0005581">
    <property type="term" value="C:collagen trimer"/>
    <property type="evidence" value="ECO:0007669"/>
    <property type="project" value="UniProtKB-KW"/>
</dbReference>
<evidence type="ECO:0000313" key="11">
    <source>
        <dbReference type="EMBL" id="KPP59426.1"/>
    </source>
</evidence>
<dbReference type="PROSITE" id="PS50853">
    <property type="entry name" value="FN3"/>
    <property type="match status" value="1"/>
</dbReference>
<dbReference type="PRINTS" id="PR00453">
    <property type="entry name" value="VWFADOMAIN"/>
</dbReference>
<keyword evidence="6" id="KW-0325">Glycoprotein</keyword>
<name>A0A0P7TF61_SCLFO</name>
<feature type="compositionally biased region" description="Basic and acidic residues" evidence="7">
    <location>
        <begin position="479"/>
        <end position="505"/>
    </location>
</feature>
<evidence type="ECO:0000313" key="12">
    <source>
        <dbReference type="Proteomes" id="UP000034805"/>
    </source>
</evidence>
<reference evidence="11 12" key="1">
    <citation type="submission" date="2015-08" db="EMBL/GenBank/DDBJ databases">
        <title>The genome of the Asian arowana (Scleropages formosus).</title>
        <authorList>
            <person name="Tan M.H."/>
            <person name="Gan H.M."/>
            <person name="Croft L.J."/>
            <person name="Austin C.M."/>
        </authorList>
    </citation>
    <scope>NUCLEOTIDE SEQUENCE [LARGE SCALE GENOMIC DNA]</scope>
    <source>
        <strain evidence="11">Aro1</strain>
    </source>
</reference>
<dbReference type="PANTHER" id="PTHR24020:SF84">
    <property type="entry name" value="VWFA DOMAIN-CONTAINING PROTEIN"/>
    <property type="match status" value="1"/>
</dbReference>
<comment type="subcellular location">
    <subcellularLocation>
        <location evidence="1">Secreted</location>
        <location evidence="1">Extracellular space</location>
        <location evidence="1">Extracellular matrix</location>
    </subcellularLocation>
</comment>
<sequence>AVKMRSCVFLLTVLLSSLPHVSAQGTTSQGRCNNVLAADIVFLVDGSSSIGRTNFVQVKSFIAGIVKAFAEAVSPTAVRFGTVQYSDTSRVEFTFGTYRNGTELINAVENINYKGGNTLTGAGLKFVADNFFSPSATRDVPKITVLITDGKSQDSVREPAQKLRSLGVNMFAVGVKNADRAELKVVASQPESDYSFFVGDFKILGTLLPLVAPRVCASSGGVYAGDGTLPLAARLRPHVGRRTILPHPRTPQNSHTSSNPFYHVVNSSQRETPCSELRNTQHQCRETFSGPANLQFSGETFDTLRFRWMAAGGPVNGYIVQYTPLSALGQPIVTELRQETVGPGQRSYVARDLKSGTDYLVTVIAQYPNAVGESVSGKSRTKPLPSVMKLRLVQAGFFSLSIAWDAPSTPVQGYRISYGPRGDRMESVGRAGTIRREEQRGQAGGSRAQPVETTRHESASPLPGASRSVIAGFTQTRRGVRDQRGESALRRNVEGEGGRWHEPRFGKRSVSLGVREGRADQS</sequence>
<dbReference type="InterPro" id="IPR002035">
    <property type="entry name" value="VWF_A"/>
</dbReference>
<keyword evidence="8" id="KW-0732">Signal</keyword>
<dbReference type="SMART" id="SM00327">
    <property type="entry name" value="VWA"/>
    <property type="match status" value="1"/>
</dbReference>
<dbReference type="InterPro" id="IPR050525">
    <property type="entry name" value="ECM_Assembly_Org"/>
</dbReference>
<keyword evidence="5 11" id="KW-0176">Collagen</keyword>
<dbReference type="SUPFAM" id="SSF53300">
    <property type="entry name" value="vWA-like"/>
    <property type="match status" value="1"/>
</dbReference>
<feature type="non-terminal residue" evidence="11">
    <location>
        <position position="1"/>
    </location>
</feature>
<dbReference type="SMART" id="SM00060">
    <property type="entry name" value="FN3"/>
    <property type="match status" value="1"/>
</dbReference>
<evidence type="ECO:0000256" key="4">
    <source>
        <dbReference type="ARBA" id="ARBA00022737"/>
    </source>
</evidence>
<evidence type="ECO:0000259" key="9">
    <source>
        <dbReference type="PROSITE" id="PS50234"/>
    </source>
</evidence>
<keyword evidence="3" id="KW-0272">Extracellular matrix</keyword>
<feature type="domain" description="VWFA" evidence="9">
    <location>
        <begin position="39"/>
        <end position="211"/>
    </location>
</feature>
<evidence type="ECO:0000256" key="2">
    <source>
        <dbReference type="ARBA" id="ARBA00022525"/>
    </source>
</evidence>
<dbReference type="Gene3D" id="3.40.50.410">
    <property type="entry name" value="von Willebrand factor, type A domain"/>
    <property type="match status" value="1"/>
</dbReference>
<dbReference type="PROSITE" id="PS50234">
    <property type="entry name" value="VWFA"/>
    <property type="match status" value="1"/>
</dbReference>
<feature type="signal peptide" evidence="8">
    <location>
        <begin position="1"/>
        <end position="23"/>
    </location>
</feature>
<dbReference type="EMBL" id="JARO02012159">
    <property type="protein sequence ID" value="KPP59426.1"/>
    <property type="molecule type" value="Genomic_DNA"/>
</dbReference>
<dbReference type="Pfam" id="PF00041">
    <property type="entry name" value="fn3"/>
    <property type="match status" value="1"/>
</dbReference>
<dbReference type="InterPro" id="IPR036116">
    <property type="entry name" value="FN3_sf"/>
</dbReference>
<dbReference type="AlphaFoldDB" id="A0A0P7TF61"/>
<dbReference type="Pfam" id="PF00092">
    <property type="entry name" value="VWA"/>
    <property type="match status" value="1"/>
</dbReference>
<dbReference type="CDD" id="cd00063">
    <property type="entry name" value="FN3"/>
    <property type="match status" value="1"/>
</dbReference>
<organism evidence="11 12">
    <name type="scientific">Scleropages formosus</name>
    <name type="common">Asian bonytongue</name>
    <name type="synonym">Osteoglossum formosum</name>
    <dbReference type="NCBI Taxonomy" id="113540"/>
    <lineage>
        <taxon>Eukaryota</taxon>
        <taxon>Metazoa</taxon>
        <taxon>Chordata</taxon>
        <taxon>Craniata</taxon>
        <taxon>Vertebrata</taxon>
        <taxon>Euteleostomi</taxon>
        <taxon>Actinopterygii</taxon>
        <taxon>Neopterygii</taxon>
        <taxon>Teleostei</taxon>
        <taxon>Osteoglossocephala</taxon>
        <taxon>Osteoglossomorpha</taxon>
        <taxon>Osteoglossiformes</taxon>
        <taxon>Osteoglossidae</taxon>
        <taxon>Scleropages</taxon>
    </lineage>
</organism>
<evidence type="ECO:0000256" key="8">
    <source>
        <dbReference type="SAM" id="SignalP"/>
    </source>
</evidence>
<feature type="region of interest" description="Disordered" evidence="7">
    <location>
        <begin position="424"/>
        <end position="522"/>
    </location>
</feature>
<keyword evidence="2" id="KW-0964">Secreted</keyword>
<protein>
    <submittedName>
        <fullName evidence="11">Collagen alpha-1(VII) chain-like</fullName>
    </submittedName>
</protein>
<dbReference type="InterPro" id="IPR003961">
    <property type="entry name" value="FN3_dom"/>
</dbReference>
<dbReference type="Gene3D" id="2.60.40.10">
    <property type="entry name" value="Immunoglobulins"/>
    <property type="match status" value="1"/>
</dbReference>
<dbReference type="InterPro" id="IPR013783">
    <property type="entry name" value="Ig-like_fold"/>
</dbReference>